<gene>
    <name evidence="2" type="ORF">W59_29954</name>
</gene>
<proteinExistence type="predicted"/>
<dbReference type="InterPro" id="IPR025351">
    <property type="entry name" value="Pvc16_N"/>
</dbReference>
<dbReference type="PATRIC" id="fig|1165867.3.peg.6127"/>
<dbReference type="AlphaFoldDB" id="I0WDM6"/>
<evidence type="ECO:0000259" key="1">
    <source>
        <dbReference type="Pfam" id="PF14065"/>
    </source>
</evidence>
<feature type="domain" description="Pvc16 N-terminal" evidence="1">
    <location>
        <begin position="14"/>
        <end position="179"/>
    </location>
</feature>
<dbReference type="EMBL" id="AJJH01000162">
    <property type="protein sequence ID" value="EID74492.1"/>
    <property type="molecule type" value="Genomic_DNA"/>
</dbReference>
<accession>I0WDM6</accession>
<sequence length="199" mass="21342">MATFTAIYDAVRSVVALLDRHITQSSETLLATVPVTAVSPRELEINSVQTAVSVWLHRVDLQPDLLNSPAPRPESERELHRPTPVELLLYVTPLDPDGPTRAALLGRVVQVLADHRRLAGAALLGGLAGSSTPLLLSMDTLTQYDLSLLWGALHTHQRAGVALRVNGLVIDTHLAPRDSSRVLKAETQVDQIAGAGVPA</sequence>
<dbReference type="Proteomes" id="UP000006447">
    <property type="component" value="Unassembled WGS sequence"/>
</dbReference>
<name>I0WDM6_RHOOP</name>
<evidence type="ECO:0000313" key="2">
    <source>
        <dbReference type="EMBL" id="EID74492.1"/>
    </source>
</evidence>
<organism evidence="2 3">
    <name type="scientific">Rhodococcus opacus RKJ300 = JCM 13270</name>
    <dbReference type="NCBI Taxonomy" id="1165867"/>
    <lineage>
        <taxon>Bacteria</taxon>
        <taxon>Bacillati</taxon>
        <taxon>Actinomycetota</taxon>
        <taxon>Actinomycetes</taxon>
        <taxon>Mycobacteriales</taxon>
        <taxon>Nocardiaceae</taxon>
        <taxon>Rhodococcus</taxon>
    </lineage>
</organism>
<dbReference type="Pfam" id="PF14065">
    <property type="entry name" value="Pvc16_N"/>
    <property type="match status" value="1"/>
</dbReference>
<reference evidence="2 3" key="1">
    <citation type="journal article" date="2012" name="J. Bacteriol.">
        <title>Draft genome sequence of the nitrophenol-degrading actinomycete Rhodococcus imtechensis RKJ300.</title>
        <authorList>
            <person name="Vikram S."/>
            <person name="Kumar S."/>
            <person name="Subramanian S."/>
            <person name="Raghava G.P."/>
        </authorList>
    </citation>
    <scope>NUCLEOTIDE SEQUENCE [LARGE SCALE GENOMIC DNA]</scope>
    <source>
        <strain evidence="2 3">RKJ300</strain>
    </source>
</reference>
<protein>
    <recommendedName>
        <fullName evidence="1">Pvc16 N-terminal domain-containing protein</fullName>
    </recommendedName>
</protein>
<dbReference type="RefSeq" id="WP_007300294.1">
    <property type="nucleotide sequence ID" value="NZ_AJJH01000162.1"/>
</dbReference>
<comment type="caution">
    <text evidence="2">The sequence shown here is derived from an EMBL/GenBank/DDBJ whole genome shotgun (WGS) entry which is preliminary data.</text>
</comment>
<evidence type="ECO:0000313" key="3">
    <source>
        <dbReference type="Proteomes" id="UP000006447"/>
    </source>
</evidence>